<reference evidence="2" key="1">
    <citation type="journal article" date="2019" name="Int. J. Syst. Evol. Microbiol.">
        <title>The Global Catalogue of Microorganisms (GCM) 10K type strain sequencing project: providing services to taxonomists for standard genome sequencing and annotation.</title>
        <authorList>
            <consortium name="The Broad Institute Genomics Platform"/>
            <consortium name="The Broad Institute Genome Sequencing Center for Infectious Disease"/>
            <person name="Wu L."/>
            <person name="Ma J."/>
        </authorList>
    </citation>
    <scope>NUCLEOTIDE SEQUENCE [LARGE SCALE GENOMIC DNA]</scope>
    <source>
        <strain evidence="2">KCTC 52274</strain>
    </source>
</reference>
<comment type="caution">
    <text evidence="1">The sequence shown here is derived from an EMBL/GenBank/DDBJ whole genome shotgun (WGS) entry which is preliminary data.</text>
</comment>
<protein>
    <submittedName>
        <fullName evidence="1">Uncharacterized protein</fullName>
    </submittedName>
</protein>
<evidence type="ECO:0000313" key="2">
    <source>
        <dbReference type="Proteomes" id="UP001597319"/>
    </source>
</evidence>
<name>A0ABW5LFP0_9FLAO</name>
<evidence type="ECO:0000313" key="1">
    <source>
        <dbReference type="EMBL" id="MFD2563162.1"/>
    </source>
</evidence>
<dbReference type="Pfam" id="PF19267">
    <property type="entry name" value="CIS_spike_tip"/>
    <property type="match status" value="1"/>
</dbReference>
<organism evidence="1 2">
    <name type="scientific">Aquimarina rubra</name>
    <dbReference type="NCBI Taxonomy" id="1920033"/>
    <lineage>
        <taxon>Bacteria</taxon>
        <taxon>Pseudomonadati</taxon>
        <taxon>Bacteroidota</taxon>
        <taxon>Flavobacteriia</taxon>
        <taxon>Flavobacteriales</taxon>
        <taxon>Flavobacteriaceae</taxon>
        <taxon>Aquimarina</taxon>
    </lineage>
</organism>
<dbReference type="InterPro" id="IPR045362">
    <property type="entry name" value="CIS_spike_tip"/>
</dbReference>
<dbReference type="Proteomes" id="UP001597319">
    <property type="component" value="Unassembled WGS sequence"/>
</dbReference>
<gene>
    <name evidence="1" type="ORF">ACFSR1_10840</name>
</gene>
<sequence length="147" mass="15293">MAANTIILDGDTVVFDPAFGNAIVTVKPGKIKASGKSTVQGKKIAVKGDELQVEVSGCSYITPNLPQAGTGTLSIQPLTKDHLTSKTTSGGIPIIRKGNGSFKAKFVFDPGTPAKLIPPSGPTVLDTKPFYEGTGRIIPNKDKVKAT</sequence>
<dbReference type="RefSeq" id="WP_378292362.1">
    <property type="nucleotide sequence ID" value="NZ_JBHULE010000019.1"/>
</dbReference>
<accession>A0ABW5LFP0</accession>
<keyword evidence="2" id="KW-1185">Reference proteome</keyword>
<proteinExistence type="predicted"/>
<dbReference type="EMBL" id="JBHULE010000019">
    <property type="protein sequence ID" value="MFD2563162.1"/>
    <property type="molecule type" value="Genomic_DNA"/>
</dbReference>